<evidence type="ECO:0000256" key="6">
    <source>
        <dbReference type="ARBA" id="ARBA00004661"/>
    </source>
</evidence>
<organism evidence="22 23">
    <name type="scientific">Nisaea acidiphila</name>
    <dbReference type="NCBI Taxonomy" id="1862145"/>
    <lineage>
        <taxon>Bacteria</taxon>
        <taxon>Pseudomonadati</taxon>
        <taxon>Pseudomonadota</taxon>
        <taxon>Alphaproteobacteria</taxon>
        <taxon>Rhodospirillales</taxon>
        <taxon>Thalassobaculaceae</taxon>
        <taxon>Nisaea</taxon>
    </lineage>
</organism>
<feature type="domain" description="3-dehydroquinate synthase C-terminal" evidence="21">
    <location>
        <begin position="185"/>
        <end position="335"/>
    </location>
</feature>
<keyword evidence="14 19" id="KW-0862">Zinc</keyword>
<comment type="cofactor">
    <cofactor evidence="3">
        <name>Zn(2+)</name>
        <dbReference type="ChEBI" id="CHEBI:29105"/>
    </cofactor>
</comment>
<evidence type="ECO:0000259" key="21">
    <source>
        <dbReference type="Pfam" id="PF24621"/>
    </source>
</evidence>
<dbReference type="HAMAP" id="MF_00110">
    <property type="entry name" value="DHQ_synthase"/>
    <property type="match status" value="1"/>
</dbReference>
<name>A0A9J7AZ21_9PROT</name>
<dbReference type="AlphaFoldDB" id="A0A9J7AZ21"/>
<sequence>MTTTQTVPVALGERSYDIRVGPHLIENAGAEIGPVLRGNKVFVITDSTVSGHWLDPLTLSLRASGIAATVIAVPPGEGSKSFADYEHVVTRMLEEGVDRRTAVVALGGGVVGDLAGFCAASVLRGLDFIQIPTTLLAQVDSSVGGKTGINTAQGKNLVGAFHQPRLVLADTGTLDTLPRREVLAGYAEVVKYGLIRDAGFFEWLERHGADLIAGDEAARITAVVESCKAKAAVVAADEREAGLRELLNFGHTFGHALEAAAGYDGTLLHGEAVSVGMVQALELSRRLGFCMGQEAERARSHLSAMGLMARVADIPGASKWQADELLASMRRDKKARDGNIRFVLARAIGDAFTSDEVAPDIVRSMLEEDLSATAGA</sequence>
<dbReference type="Proteomes" id="UP001060336">
    <property type="component" value="Chromosome"/>
</dbReference>
<dbReference type="PANTHER" id="PTHR43622">
    <property type="entry name" value="3-DEHYDROQUINATE SYNTHASE"/>
    <property type="match status" value="1"/>
</dbReference>
<evidence type="ECO:0000313" key="23">
    <source>
        <dbReference type="Proteomes" id="UP001060336"/>
    </source>
</evidence>
<evidence type="ECO:0000256" key="17">
    <source>
        <dbReference type="ARBA" id="ARBA00023239"/>
    </source>
</evidence>
<evidence type="ECO:0000256" key="11">
    <source>
        <dbReference type="ARBA" id="ARBA00022605"/>
    </source>
</evidence>
<dbReference type="RefSeq" id="WP_257771319.1">
    <property type="nucleotide sequence ID" value="NZ_CP102480.1"/>
</dbReference>
<feature type="domain" description="3-dehydroquinate synthase N-terminal" evidence="20">
    <location>
        <begin position="71"/>
        <end position="182"/>
    </location>
</feature>
<accession>A0A9J7AZ21</accession>
<keyword evidence="23" id="KW-1185">Reference proteome</keyword>
<evidence type="ECO:0000256" key="2">
    <source>
        <dbReference type="ARBA" id="ARBA00001911"/>
    </source>
</evidence>
<comment type="caution">
    <text evidence="19">Lacks conserved residue(s) required for the propagation of feature annotation.</text>
</comment>
<dbReference type="CDD" id="cd08195">
    <property type="entry name" value="DHQS"/>
    <property type="match status" value="1"/>
</dbReference>
<feature type="binding site" evidence="19">
    <location>
        <begin position="109"/>
        <end position="113"/>
    </location>
    <ligand>
        <name>NAD(+)</name>
        <dbReference type="ChEBI" id="CHEBI:57540"/>
    </ligand>
</feature>
<dbReference type="EMBL" id="CP102480">
    <property type="protein sequence ID" value="UUX51681.1"/>
    <property type="molecule type" value="Genomic_DNA"/>
</dbReference>
<comment type="similarity">
    <text evidence="7 19">Belongs to the sugar phosphate cyclases superfamily. Dehydroquinate synthase family.</text>
</comment>
<evidence type="ECO:0000256" key="18">
    <source>
        <dbReference type="ARBA" id="ARBA00023285"/>
    </source>
</evidence>
<dbReference type="Pfam" id="PF01761">
    <property type="entry name" value="DHQ_synthase"/>
    <property type="match status" value="1"/>
</dbReference>
<dbReference type="GO" id="GO:0008652">
    <property type="term" value="P:amino acid biosynthetic process"/>
    <property type="evidence" value="ECO:0007669"/>
    <property type="project" value="UniProtKB-KW"/>
</dbReference>
<comment type="catalytic activity">
    <reaction evidence="1 19">
        <text>7-phospho-2-dehydro-3-deoxy-D-arabino-heptonate = 3-dehydroquinate + phosphate</text>
        <dbReference type="Rhea" id="RHEA:21968"/>
        <dbReference type="ChEBI" id="CHEBI:32364"/>
        <dbReference type="ChEBI" id="CHEBI:43474"/>
        <dbReference type="ChEBI" id="CHEBI:58394"/>
        <dbReference type="EC" id="4.2.3.4"/>
    </reaction>
</comment>
<protein>
    <recommendedName>
        <fullName evidence="9 19">3-dehydroquinate synthase</fullName>
        <shortName evidence="19">DHQS</shortName>
        <ecNumber evidence="8 19">4.2.3.4</ecNumber>
    </recommendedName>
</protein>
<keyword evidence="18 19" id="KW-0170">Cobalt</keyword>
<dbReference type="Gene3D" id="3.40.50.1970">
    <property type="match status" value="1"/>
</dbReference>
<feature type="binding site" evidence="19">
    <location>
        <position position="155"/>
    </location>
    <ligand>
        <name>NAD(+)</name>
        <dbReference type="ChEBI" id="CHEBI:57540"/>
    </ligand>
</feature>
<dbReference type="GO" id="GO:0009423">
    <property type="term" value="P:chorismate biosynthetic process"/>
    <property type="evidence" value="ECO:0007669"/>
    <property type="project" value="UniProtKB-UniRule"/>
</dbReference>
<evidence type="ECO:0000256" key="9">
    <source>
        <dbReference type="ARBA" id="ARBA00017684"/>
    </source>
</evidence>
<evidence type="ECO:0000256" key="5">
    <source>
        <dbReference type="ARBA" id="ARBA00004496"/>
    </source>
</evidence>
<dbReference type="InterPro" id="IPR016037">
    <property type="entry name" value="DHQ_synth_AroB"/>
</dbReference>
<keyword evidence="10 19" id="KW-0963">Cytoplasm</keyword>
<dbReference type="InterPro" id="IPR030960">
    <property type="entry name" value="DHQS/DOIS_N"/>
</dbReference>
<comment type="subcellular location">
    <subcellularLocation>
        <location evidence="5 19">Cytoplasm</location>
    </subcellularLocation>
</comment>
<evidence type="ECO:0000256" key="19">
    <source>
        <dbReference type="HAMAP-Rule" id="MF_00110"/>
    </source>
</evidence>
<keyword evidence="17 19" id="KW-0456">Lyase</keyword>
<feature type="binding site" evidence="19">
    <location>
        <begin position="133"/>
        <end position="134"/>
    </location>
    <ligand>
        <name>NAD(+)</name>
        <dbReference type="ChEBI" id="CHEBI:57540"/>
    </ligand>
</feature>
<dbReference type="GO" id="GO:0009073">
    <property type="term" value="P:aromatic amino acid family biosynthetic process"/>
    <property type="evidence" value="ECO:0007669"/>
    <property type="project" value="UniProtKB-KW"/>
</dbReference>
<dbReference type="Pfam" id="PF24621">
    <property type="entry name" value="DHQS_C"/>
    <property type="match status" value="1"/>
</dbReference>
<feature type="binding site" evidence="19">
    <location>
        <position position="269"/>
    </location>
    <ligand>
        <name>Zn(2+)</name>
        <dbReference type="ChEBI" id="CHEBI:29105"/>
    </ligand>
</feature>
<dbReference type="KEGG" id="naci:NUH88_08255"/>
<evidence type="ECO:0000256" key="3">
    <source>
        <dbReference type="ARBA" id="ARBA00001947"/>
    </source>
</evidence>
<feature type="binding site" evidence="19">
    <location>
        <position position="188"/>
    </location>
    <ligand>
        <name>Zn(2+)</name>
        <dbReference type="ChEBI" id="CHEBI:29105"/>
    </ligand>
</feature>
<evidence type="ECO:0000256" key="4">
    <source>
        <dbReference type="ARBA" id="ARBA00003485"/>
    </source>
</evidence>
<evidence type="ECO:0000256" key="12">
    <source>
        <dbReference type="ARBA" id="ARBA00022723"/>
    </source>
</evidence>
<dbReference type="SUPFAM" id="SSF56796">
    <property type="entry name" value="Dehydroquinate synthase-like"/>
    <property type="match status" value="1"/>
</dbReference>
<comment type="cofactor">
    <cofactor evidence="2 19">
        <name>NAD(+)</name>
        <dbReference type="ChEBI" id="CHEBI:57540"/>
    </cofactor>
</comment>
<evidence type="ECO:0000256" key="14">
    <source>
        <dbReference type="ARBA" id="ARBA00022833"/>
    </source>
</evidence>
<evidence type="ECO:0000256" key="8">
    <source>
        <dbReference type="ARBA" id="ARBA00013031"/>
    </source>
</evidence>
<feature type="binding site" evidence="19">
    <location>
        <position position="251"/>
    </location>
    <ligand>
        <name>Zn(2+)</name>
        <dbReference type="ChEBI" id="CHEBI:29105"/>
    </ligand>
</feature>
<evidence type="ECO:0000256" key="10">
    <source>
        <dbReference type="ARBA" id="ARBA00022490"/>
    </source>
</evidence>
<evidence type="ECO:0000256" key="13">
    <source>
        <dbReference type="ARBA" id="ARBA00022741"/>
    </source>
</evidence>
<evidence type="ECO:0000256" key="15">
    <source>
        <dbReference type="ARBA" id="ARBA00023027"/>
    </source>
</evidence>
<dbReference type="InterPro" id="IPR056179">
    <property type="entry name" value="DHQS_C"/>
</dbReference>
<feature type="binding site" evidence="19">
    <location>
        <position position="146"/>
    </location>
    <ligand>
        <name>NAD(+)</name>
        <dbReference type="ChEBI" id="CHEBI:57540"/>
    </ligand>
</feature>
<keyword evidence="16 19" id="KW-0057">Aromatic amino acid biosynthesis</keyword>
<comment type="pathway">
    <text evidence="6 19">Metabolic intermediate biosynthesis; chorismate biosynthesis; chorismate from D-erythrose 4-phosphate and phosphoenolpyruvate: step 2/7.</text>
</comment>
<keyword evidence="12 19" id="KW-0479">Metal-binding</keyword>
<dbReference type="NCBIfam" id="TIGR01357">
    <property type="entry name" value="aroB"/>
    <property type="match status" value="1"/>
</dbReference>
<dbReference type="PIRSF" id="PIRSF001455">
    <property type="entry name" value="DHQ_synth"/>
    <property type="match status" value="1"/>
</dbReference>
<dbReference type="Gene3D" id="1.20.1090.10">
    <property type="entry name" value="Dehydroquinate synthase-like - alpha domain"/>
    <property type="match status" value="1"/>
</dbReference>
<comment type="cofactor">
    <cofactor evidence="19">
        <name>Co(2+)</name>
        <dbReference type="ChEBI" id="CHEBI:48828"/>
    </cofactor>
    <cofactor evidence="19">
        <name>Zn(2+)</name>
        <dbReference type="ChEBI" id="CHEBI:29105"/>
    </cofactor>
    <text evidence="19">Binds 1 divalent metal cation per subunit. Can use either Co(2+) or Zn(2+).</text>
</comment>
<keyword evidence="11 19" id="KW-0028">Amino-acid biosynthesis</keyword>
<proteinExistence type="inferred from homology"/>
<keyword evidence="15 19" id="KW-0520">NAD</keyword>
<dbReference type="PANTHER" id="PTHR43622:SF7">
    <property type="entry name" value="3-DEHYDROQUINATE SYNTHASE, CHLOROPLASTIC"/>
    <property type="match status" value="1"/>
</dbReference>
<dbReference type="GO" id="GO:0000166">
    <property type="term" value="F:nucleotide binding"/>
    <property type="evidence" value="ECO:0007669"/>
    <property type="project" value="UniProtKB-KW"/>
</dbReference>
<gene>
    <name evidence="19 22" type="primary">aroB</name>
    <name evidence="22" type="ORF">NUH88_08255</name>
</gene>
<comment type="function">
    <text evidence="4 19">Catalyzes the conversion of 3-deoxy-D-arabino-heptulosonate 7-phosphate (DAHP) to dehydroquinate (DHQ).</text>
</comment>
<evidence type="ECO:0000256" key="16">
    <source>
        <dbReference type="ARBA" id="ARBA00023141"/>
    </source>
</evidence>
<evidence type="ECO:0000256" key="1">
    <source>
        <dbReference type="ARBA" id="ARBA00001393"/>
    </source>
</evidence>
<evidence type="ECO:0000256" key="7">
    <source>
        <dbReference type="ARBA" id="ARBA00005412"/>
    </source>
</evidence>
<evidence type="ECO:0000313" key="22">
    <source>
        <dbReference type="EMBL" id="UUX51681.1"/>
    </source>
</evidence>
<dbReference type="InterPro" id="IPR030963">
    <property type="entry name" value="DHQ_synth_fam"/>
</dbReference>
<keyword evidence="13 19" id="KW-0547">Nucleotide-binding</keyword>
<dbReference type="EC" id="4.2.3.4" evidence="8 19"/>
<feature type="binding site" evidence="19">
    <location>
        <begin position="173"/>
        <end position="176"/>
    </location>
    <ligand>
        <name>NAD(+)</name>
        <dbReference type="ChEBI" id="CHEBI:57540"/>
    </ligand>
</feature>
<dbReference type="GO" id="GO:0005737">
    <property type="term" value="C:cytoplasm"/>
    <property type="evidence" value="ECO:0007669"/>
    <property type="project" value="UniProtKB-SubCell"/>
</dbReference>
<evidence type="ECO:0000259" key="20">
    <source>
        <dbReference type="Pfam" id="PF01761"/>
    </source>
</evidence>
<dbReference type="GO" id="GO:0046872">
    <property type="term" value="F:metal ion binding"/>
    <property type="evidence" value="ECO:0007669"/>
    <property type="project" value="UniProtKB-KW"/>
</dbReference>
<dbReference type="InterPro" id="IPR050071">
    <property type="entry name" value="Dehydroquinate_synthase"/>
</dbReference>
<dbReference type="FunFam" id="3.40.50.1970:FF:000007">
    <property type="entry name" value="Pentafunctional AROM polypeptide"/>
    <property type="match status" value="1"/>
</dbReference>
<dbReference type="GO" id="GO:0003856">
    <property type="term" value="F:3-dehydroquinate synthase activity"/>
    <property type="evidence" value="ECO:0007669"/>
    <property type="project" value="UniProtKB-UniRule"/>
</dbReference>
<reference evidence="22" key="1">
    <citation type="submission" date="2022-08" db="EMBL/GenBank/DDBJ databases">
        <title>Nisaea acidiphila sp. nov., isolated from a marine algal debris and emended description of the genus Nisaea Urios et al. 2008.</title>
        <authorList>
            <person name="Kwon K."/>
        </authorList>
    </citation>
    <scope>NUCLEOTIDE SEQUENCE</scope>
    <source>
        <strain evidence="22">MEBiC11861</strain>
    </source>
</reference>